<keyword evidence="2" id="KW-1133">Transmembrane helix</keyword>
<keyword evidence="2" id="KW-0812">Transmembrane</keyword>
<evidence type="ECO:0000313" key="3">
    <source>
        <dbReference type="EMBL" id="KAB2809969.1"/>
    </source>
</evidence>
<dbReference type="Proteomes" id="UP000468650">
    <property type="component" value="Unassembled WGS sequence"/>
</dbReference>
<name>A0A6N6RFW7_9FLAO</name>
<protein>
    <submittedName>
        <fullName evidence="3">Uncharacterized protein</fullName>
    </submittedName>
</protein>
<dbReference type="AlphaFoldDB" id="A0A6N6RFW7"/>
<feature type="region of interest" description="Disordered" evidence="1">
    <location>
        <begin position="42"/>
        <end position="70"/>
    </location>
</feature>
<accession>A0A6N6RFW7</accession>
<sequence length="70" mass="7650">MGFRLQALGFGLWALGFRLQALGFGLWALGFRLWALRSSFKGTSSSGALNPSPVSSYTETIKASESQQRH</sequence>
<comment type="caution">
    <text evidence="3">The sequence shown here is derived from an EMBL/GenBank/DDBJ whole genome shotgun (WGS) entry which is preliminary data.</text>
</comment>
<reference evidence="3 4" key="1">
    <citation type="submission" date="2019-09" db="EMBL/GenBank/DDBJ databases">
        <title>Genomes of family Cryomorphaceae.</title>
        <authorList>
            <person name="Bowman J.P."/>
        </authorList>
    </citation>
    <scope>NUCLEOTIDE SEQUENCE [LARGE SCALE GENOMIC DNA]</scope>
    <source>
        <strain evidence="3 4">LMG 25704</strain>
    </source>
</reference>
<evidence type="ECO:0000256" key="2">
    <source>
        <dbReference type="SAM" id="Phobius"/>
    </source>
</evidence>
<gene>
    <name evidence="3" type="ORF">F8C67_08805</name>
</gene>
<keyword evidence="2" id="KW-0472">Membrane</keyword>
<evidence type="ECO:0000313" key="4">
    <source>
        <dbReference type="Proteomes" id="UP000468650"/>
    </source>
</evidence>
<evidence type="ECO:0000256" key="1">
    <source>
        <dbReference type="SAM" id="MobiDB-lite"/>
    </source>
</evidence>
<feature type="transmembrane region" description="Helical" evidence="2">
    <location>
        <begin position="12"/>
        <end position="35"/>
    </location>
</feature>
<keyword evidence="4" id="KW-1185">Reference proteome</keyword>
<organism evidence="3 4">
    <name type="scientific">Phaeocystidibacter luteus</name>
    <dbReference type="NCBI Taxonomy" id="911197"/>
    <lineage>
        <taxon>Bacteria</taxon>
        <taxon>Pseudomonadati</taxon>
        <taxon>Bacteroidota</taxon>
        <taxon>Flavobacteriia</taxon>
        <taxon>Flavobacteriales</taxon>
        <taxon>Phaeocystidibacteraceae</taxon>
        <taxon>Phaeocystidibacter</taxon>
    </lineage>
</organism>
<dbReference type="EMBL" id="WBVO01000006">
    <property type="protein sequence ID" value="KAB2809969.1"/>
    <property type="molecule type" value="Genomic_DNA"/>
</dbReference>
<proteinExistence type="predicted"/>